<dbReference type="Proteomes" id="UP001057452">
    <property type="component" value="Chromosome 15"/>
</dbReference>
<evidence type="ECO:0000313" key="1">
    <source>
        <dbReference type="EMBL" id="KAI4804008.1"/>
    </source>
</evidence>
<protein>
    <submittedName>
        <fullName evidence="1">Uncharacterized protein</fullName>
    </submittedName>
</protein>
<gene>
    <name evidence="1" type="ORF">KUCAC02_025653</name>
</gene>
<organism evidence="1 2">
    <name type="scientific">Chaenocephalus aceratus</name>
    <name type="common">Blackfin icefish</name>
    <name type="synonym">Chaenichthys aceratus</name>
    <dbReference type="NCBI Taxonomy" id="36190"/>
    <lineage>
        <taxon>Eukaryota</taxon>
        <taxon>Metazoa</taxon>
        <taxon>Chordata</taxon>
        <taxon>Craniata</taxon>
        <taxon>Vertebrata</taxon>
        <taxon>Euteleostomi</taxon>
        <taxon>Actinopterygii</taxon>
        <taxon>Neopterygii</taxon>
        <taxon>Teleostei</taxon>
        <taxon>Neoteleostei</taxon>
        <taxon>Acanthomorphata</taxon>
        <taxon>Eupercaria</taxon>
        <taxon>Perciformes</taxon>
        <taxon>Notothenioidei</taxon>
        <taxon>Channichthyidae</taxon>
        <taxon>Chaenocephalus</taxon>
    </lineage>
</organism>
<reference evidence="1" key="1">
    <citation type="submission" date="2022-05" db="EMBL/GenBank/DDBJ databases">
        <title>Chromosome-level genome of Chaenocephalus aceratus.</title>
        <authorList>
            <person name="Park H."/>
        </authorList>
    </citation>
    <scope>NUCLEOTIDE SEQUENCE</scope>
    <source>
        <strain evidence="1">KU_202001</strain>
    </source>
</reference>
<name>A0ACB9VVZ9_CHAAC</name>
<keyword evidence="2" id="KW-1185">Reference proteome</keyword>
<proteinExistence type="predicted"/>
<evidence type="ECO:0000313" key="2">
    <source>
        <dbReference type="Proteomes" id="UP001057452"/>
    </source>
</evidence>
<accession>A0ACB9VVZ9</accession>
<sequence>MCQDRGLRKAYPCMMQDCDSVVKYLNSMHRHYTRTHSMRREDIRKHRDKLVNTAEQLEELIQRKSARTTVTGACSPNGVRKMEYQAEPENTGGQPAAMSLHSIKADTQEEDNDNPKGFPEEEEEEEEEPPPVERNGVLVGADEVLYGEPSTGGHTEGSAAAAPAQNSQKQEERLSLDQIKPLLRSLTVDLSPPCSLCITAVEGLQDSSGSKDGGQLVNGAAPLPTPPVRQPLKRKNELSEPPLNLKETQPCSPSPLPFDITAYKPIGFESSFLRFIQDTTPKDKNVPAAKRRESFRRGCSVKENNQLRISRNQPVVVLERPVCSTTLPDAFPSDTNNCELLLGS</sequence>
<dbReference type="EMBL" id="CM043799">
    <property type="protein sequence ID" value="KAI4804008.1"/>
    <property type="molecule type" value="Genomic_DNA"/>
</dbReference>
<comment type="caution">
    <text evidence="1">The sequence shown here is derived from an EMBL/GenBank/DDBJ whole genome shotgun (WGS) entry which is preliminary data.</text>
</comment>